<protein>
    <submittedName>
        <fullName evidence="1">Uncharacterized protein</fullName>
    </submittedName>
</protein>
<gene>
    <name evidence="1" type="ORF">E5161_09250</name>
</gene>
<accession>A0A4U0FBM6</accession>
<dbReference type="OrthoDB" id="2660834at2"/>
<keyword evidence="2" id="KW-1185">Reference proteome</keyword>
<sequence>MPDYERRGDSVSNSIDAIRADQQNFLDETEDEVKEVPASTNAGEAVEAFVGHINKYDVPEEQEERK</sequence>
<proteinExistence type="predicted"/>
<name>A0A4U0FBM6_9BACL</name>
<reference evidence="1 2" key="1">
    <citation type="submission" date="2019-04" db="EMBL/GenBank/DDBJ databases">
        <title>Cohnella sp. nov., isolated from soil.</title>
        <authorList>
            <person name="Kim W."/>
        </authorList>
    </citation>
    <scope>NUCLEOTIDE SEQUENCE [LARGE SCALE GENOMIC DNA]</scope>
    <source>
        <strain evidence="1 2">CAU 1483</strain>
    </source>
</reference>
<organism evidence="1 2">
    <name type="scientific">Cohnella pontilimi</name>
    <dbReference type="NCBI Taxonomy" id="2564100"/>
    <lineage>
        <taxon>Bacteria</taxon>
        <taxon>Bacillati</taxon>
        <taxon>Bacillota</taxon>
        <taxon>Bacilli</taxon>
        <taxon>Bacillales</taxon>
        <taxon>Paenibacillaceae</taxon>
        <taxon>Cohnella</taxon>
    </lineage>
</organism>
<dbReference type="Proteomes" id="UP000309673">
    <property type="component" value="Unassembled WGS sequence"/>
</dbReference>
<evidence type="ECO:0000313" key="2">
    <source>
        <dbReference type="Proteomes" id="UP000309673"/>
    </source>
</evidence>
<evidence type="ECO:0000313" key="1">
    <source>
        <dbReference type="EMBL" id="TJY42185.1"/>
    </source>
</evidence>
<comment type="caution">
    <text evidence="1">The sequence shown here is derived from an EMBL/GenBank/DDBJ whole genome shotgun (WGS) entry which is preliminary data.</text>
</comment>
<dbReference type="EMBL" id="SUPK01000004">
    <property type="protein sequence ID" value="TJY42185.1"/>
    <property type="molecule type" value="Genomic_DNA"/>
</dbReference>
<dbReference type="AlphaFoldDB" id="A0A4U0FBM6"/>